<protein>
    <recommendedName>
        <fullName evidence="3">RecQ-mediated genome instability protein 1</fullName>
    </recommendedName>
</protein>
<dbReference type="InterPro" id="IPR042470">
    <property type="entry name" value="RMI1_N_C_sf"/>
</dbReference>
<dbReference type="InterPro" id="IPR044881">
    <property type="entry name" value="RMI1_N_N_sf"/>
</dbReference>
<keyword evidence="12" id="KW-1185">Reference proteome</keyword>
<dbReference type="Gene3D" id="2.40.50.770">
    <property type="entry name" value="RecQ-mediated genome instability protein Rmi1, C-terminal domain"/>
    <property type="match status" value="1"/>
</dbReference>
<dbReference type="PANTHER" id="PTHR14790:SF15">
    <property type="entry name" value="RECQ-MEDIATED GENOME INSTABILITY PROTEIN 1"/>
    <property type="match status" value="1"/>
</dbReference>
<dbReference type="GO" id="GO:0016604">
    <property type="term" value="C:nuclear body"/>
    <property type="evidence" value="ECO:0007669"/>
    <property type="project" value="TreeGrafter"/>
</dbReference>
<dbReference type="GO" id="GO:0031422">
    <property type="term" value="C:RecQ family helicase-topoisomerase III complex"/>
    <property type="evidence" value="ECO:0007669"/>
    <property type="project" value="TreeGrafter"/>
</dbReference>
<dbReference type="InterPro" id="IPR032199">
    <property type="entry name" value="RMI1_C"/>
</dbReference>
<reference evidence="11" key="1">
    <citation type="submission" date="2022-01" db="EMBL/GenBank/DDBJ databases">
        <authorList>
            <person name="King R."/>
        </authorList>
    </citation>
    <scope>NUCLEOTIDE SEQUENCE</scope>
</reference>
<evidence type="ECO:0000259" key="10">
    <source>
        <dbReference type="Pfam" id="PF21000"/>
    </source>
</evidence>
<dbReference type="SMART" id="SM01161">
    <property type="entry name" value="DUF1767"/>
    <property type="match status" value="1"/>
</dbReference>
<evidence type="ECO:0000256" key="1">
    <source>
        <dbReference type="ARBA" id="ARBA00004123"/>
    </source>
</evidence>
<dbReference type="InterPro" id="IPR049363">
    <property type="entry name" value="RMI1_N"/>
</dbReference>
<comment type="function">
    <text evidence="6">Essential component of the RMI complex, a complex that plays an important role in the processing of homologous recombination intermediates to limit DNA crossover formation in cells. Promotes TOP3A binding to double Holliday junctions (DHJ) and hence stimulates TOP3A-mediated dissolution. Required for BLM phosphorylation during mitosis. Within the BLM complex, required for BLM and TOP3A stability.</text>
</comment>
<name>A0A9N9XD84_DIABA</name>
<dbReference type="GO" id="GO:0006260">
    <property type="term" value="P:DNA replication"/>
    <property type="evidence" value="ECO:0007669"/>
    <property type="project" value="UniProtKB-KW"/>
</dbReference>
<dbReference type="PANTHER" id="PTHR14790">
    <property type="entry name" value="RECQ-MEDIATED GENOME INSTABILITY PROTEIN 1 RMI1"/>
    <property type="match status" value="1"/>
</dbReference>
<evidence type="ECO:0000256" key="7">
    <source>
        <dbReference type="SAM" id="MobiDB-lite"/>
    </source>
</evidence>
<dbReference type="Gene3D" id="1.10.8.1020">
    <property type="entry name" value="RecQ-mediated genome instability protein 1, N-terminal domain"/>
    <property type="match status" value="1"/>
</dbReference>
<comment type="similarity">
    <text evidence="2">Belongs to the RMI1 family.</text>
</comment>
<evidence type="ECO:0000256" key="5">
    <source>
        <dbReference type="ARBA" id="ARBA00023242"/>
    </source>
</evidence>
<evidence type="ECO:0000256" key="4">
    <source>
        <dbReference type="ARBA" id="ARBA00022705"/>
    </source>
</evidence>
<feature type="domain" description="RMI1 N-terminal" evidence="10">
    <location>
        <begin position="16"/>
        <end position="59"/>
    </location>
</feature>
<evidence type="ECO:0000313" key="11">
    <source>
        <dbReference type="EMBL" id="CAG9836954.1"/>
    </source>
</evidence>
<dbReference type="Pfam" id="PF16099">
    <property type="entry name" value="RMI1_C"/>
    <property type="match status" value="1"/>
</dbReference>
<evidence type="ECO:0000256" key="3">
    <source>
        <dbReference type="ARBA" id="ARBA00018987"/>
    </source>
</evidence>
<sequence>MEELLNVESFFKSSQVHLSREWLESCIQWCKEENLPSNYTLKDLQVNVFEQWLLLDLREVEVACLPLDISSKVKYILQGKYALQLMQVVDISKPKYFQLQRIRNGVPKNLEQESENSKRVLQLTLTDGVQEVIAVEYKPVECLNLNLSPGIKIRLIGPIQVRRGRLMLEDKHVKIIGGEVDTLLISNAAENILAKSLNQPLNEKPQIIKESILTADTNIFNETEFSSTTQTRNTQSNVINNTLLQNQRANNQFDSNRNLNTHVSSTPKPNTAPPQFQNVDDFDDDFRIDSEIEMLMEAERDFEGDVSMTKKTKSKTPDLFEDDFDFEAIDIPSTLKPSTSKNAASNLNNSKSIINISDSIDEKNNSVSTTQQSDKIGTSTASAPTPVVWSVEKLVKTIPNVSNGKFKIRAKFKKITEKMTVVEDNFHLVAEVEDEGASVALKFHSDVVSDLIGCSVQEFMALREEWLRSNVEAKNKVLGALDSLKNRLTDLDNVLEVVVNVKEKFPVLVKIL</sequence>
<comment type="subcellular location">
    <subcellularLocation>
        <location evidence="1">Nucleus</location>
    </subcellularLocation>
</comment>
<dbReference type="Pfam" id="PF08585">
    <property type="entry name" value="RMI1_N_C"/>
    <property type="match status" value="1"/>
</dbReference>
<feature type="compositionally biased region" description="Polar residues" evidence="7">
    <location>
        <begin position="254"/>
        <end position="278"/>
    </location>
</feature>
<feature type="region of interest" description="Disordered" evidence="7">
    <location>
        <begin position="254"/>
        <end position="282"/>
    </location>
</feature>
<dbReference type="GO" id="GO:0000712">
    <property type="term" value="P:resolution of meiotic recombination intermediates"/>
    <property type="evidence" value="ECO:0007669"/>
    <property type="project" value="TreeGrafter"/>
</dbReference>
<accession>A0A9N9XD84</accession>
<evidence type="ECO:0000256" key="2">
    <source>
        <dbReference type="ARBA" id="ARBA00006395"/>
    </source>
</evidence>
<keyword evidence="4" id="KW-0235">DNA replication</keyword>
<organism evidence="11 12">
    <name type="scientific">Diabrotica balteata</name>
    <name type="common">Banded cucumber beetle</name>
    <dbReference type="NCBI Taxonomy" id="107213"/>
    <lineage>
        <taxon>Eukaryota</taxon>
        <taxon>Metazoa</taxon>
        <taxon>Ecdysozoa</taxon>
        <taxon>Arthropoda</taxon>
        <taxon>Hexapoda</taxon>
        <taxon>Insecta</taxon>
        <taxon>Pterygota</taxon>
        <taxon>Neoptera</taxon>
        <taxon>Endopterygota</taxon>
        <taxon>Coleoptera</taxon>
        <taxon>Polyphaga</taxon>
        <taxon>Cucujiformia</taxon>
        <taxon>Chrysomeloidea</taxon>
        <taxon>Chrysomelidae</taxon>
        <taxon>Galerucinae</taxon>
        <taxon>Diabroticina</taxon>
        <taxon>Diabroticites</taxon>
        <taxon>Diabrotica</taxon>
    </lineage>
</organism>
<dbReference type="InterPro" id="IPR013894">
    <property type="entry name" value="RMI1_OB"/>
</dbReference>
<dbReference type="GO" id="GO:0000724">
    <property type="term" value="P:double-strand break repair via homologous recombination"/>
    <property type="evidence" value="ECO:0007669"/>
    <property type="project" value="TreeGrafter"/>
</dbReference>
<evidence type="ECO:0000256" key="6">
    <source>
        <dbReference type="ARBA" id="ARBA00024977"/>
    </source>
</evidence>
<dbReference type="EMBL" id="OU898281">
    <property type="protein sequence ID" value="CAG9836954.1"/>
    <property type="molecule type" value="Genomic_DNA"/>
</dbReference>
<dbReference type="AlphaFoldDB" id="A0A9N9XD84"/>
<feature type="domain" description="RecQ mediated genome instability protein 1 OB-fold" evidence="8">
    <location>
        <begin position="65"/>
        <end position="190"/>
    </location>
</feature>
<feature type="domain" description="RecQ-mediated genome instability protein 1 C-terminal OB-fold" evidence="9">
    <location>
        <begin position="403"/>
        <end position="510"/>
    </location>
</feature>
<evidence type="ECO:0000313" key="12">
    <source>
        <dbReference type="Proteomes" id="UP001153709"/>
    </source>
</evidence>
<evidence type="ECO:0000259" key="8">
    <source>
        <dbReference type="Pfam" id="PF08585"/>
    </source>
</evidence>
<proteinExistence type="inferred from homology"/>
<dbReference type="GO" id="GO:0000166">
    <property type="term" value="F:nucleotide binding"/>
    <property type="evidence" value="ECO:0007669"/>
    <property type="project" value="InterPro"/>
</dbReference>
<dbReference type="Pfam" id="PF21000">
    <property type="entry name" value="RMI1_N_N"/>
    <property type="match status" value="1"/>
</dbReference>
<dbReference type="OrthoDB" id="341511at2759"/>
<keyword evidence="5" id="KW-0539">Nucleus</keyword>
<dbReference type="Proteomes" id="UP001153709">
    <property type="component" value="Chromosome 6"/>
</dbReference>
<evidence type="ECO:0000259" key="9">
    <source>
        <dbReference type="Pfam" id="PF16099"/>
    </source>
</evidence>
<gene>
    <name evidence="11" type="ORF">DIABBA_LOCUS9987</name>
</gene>